<proteinExistence type="predicted"/>
<comment type="caution">
    <text evidence="1">The sequence shown here is derived from an EMBL/GenBank/DDBJ whole genome shotgun (WGS) entry which is preliminary data.</text>
</comment>
<dbReference type="InterPro" id="IPR027409">
    <property type="entry name" value="GroEL-like_apical_dom_sf"/>
</dbReference>
<dbReference type="SUPFAM" id="SSF48592">
    <property type="entry name" value="GroEL equatorial domain-like"/>
    <property type="match status" value="1"/>
</dbReference>
<sequence>MCSSAVLTHQPHVGLQTVSALAGLAGSSLGPCKSYKWIRGEGGGEEEAAVLAGSCARLLESVEPSCAVGQLVGEAVGAHHAAYGSGAGCLLFMAGAWARGALECLRRGMPAPRVVHAMREGLDVCSQACRKHSVRFDPGDEPQRAAPSLSAGAVAAAAGRAREPQRGGRGKIKLTHSRYFCEAAPGTASVTPPAPAARDSRDIGPTARALSHGCVRSMELVLQASRLQSAPAAAAATASAAHCSVFDVSKVVTCVLPGLSEDRACVLPGCVVRLPAEKLAVVQLLGGRSLRVVLITGDLCERYRHLGSKRPSGVSHVTDRLDPAGPSREARWTESVLGSLLRLGVNLVLVSGATSESLSPHCLAHRILLVDKVSASVLRALAAATGAVPVTYATQLNERCVGAGARVTPWRDLGERRACEHLQRGQRGPAAFPPSCGRWRMSSGPAPTACTTPCGTGRCSPGAGLIEIGLRSRAPEHARRRLAFPGGWSLGAARRQGLYRDAVLRLMADGLTDYVATVMTNSGQWSKLQAWTAVSQKVKRWGGLSGVPEGETGLGVVPGEGLSGVPEGETGLGVVSGEAADSRVYDNVSVKLEAWRSAVDLVLLVMQTDAEVVTGIDPETLQTQTDFMLM</sequence>
<reference evidence="1" key="1">
    <citation type="journal article" date="2023" name="Front. Mar. Sci.">
        <title>A new Merluccius polli reference genome to investigate the effects of global change in West African waters.</title>
        <authorList>
            <person name="Mateo J.L."/>
            <person name="Blanco-Fernandez C."/>
            <person name="Garcia-Vazquez E."/>
            <person name="Machado-Schiaffino G."/>
        </authorList>
    </citation>
    <scope>NUCLEOTIDE SEQUENCE</scope>
    <source>
        <strain evidence="1">C29</strain>
        <tissue evidence="1">Fin</tissue>
    </source>
</reference>
<evidence type="ECO:0000313" key="2">
    <source>
        <dbReference type="Proteomes" id="UP001174136"/>
    </source>
</evidence>
<dbReference type="Proteomes" id="UP001174136">
    <property type="component" value="Unassembled WGS sequence"/>
</dbReference>
<dbReference type="PANTHER" id="PTHR46883">
    <property type="entry name" value="BARDET-BIEDL SYNDROME 12 PROTEIN"/>
    <property type="match status" value="1"/>
</dbReference>
<dbReference type="GO" id="GO:0051131">
    <property type="term" value="P:chaperone-mediated protein complex assembly"/>
    <property type="evidence" value="ECO:0007669"/>
    <property type="project" value="InterPro"/>
</dbReference>
<gene>
    <name evidence="1" type="primary">Bbs12</name>
    <name evidence="1" type="ORF">N1851_010186</name>
</gene>
<evidence type="ECO:0000313" key="1">
    <source>
        <dbReference type="EMBL" id="KAK0149286.1"/>
    </source>
</evidence>
<dbReference type="GO" id="GO:0045494">
    <property type="term" value="P:photoreceptor cell maintenance"/>
    <property type="evidence" value="ECO:0007669"/>
    <property type="project" value="TreeGrafter"/>
</dbReference>
<protein>
    <submittedName>
        <fullName evidence="1">Bardet-Biedl syndrome 12</fullName>
    </submittedName>
</protein>
<organism evidence="1 2">
    <name type="scientific">Merluccius polli</name>
    <name type="common">Benguela hake</name>
    <name type="synonym">Merluccius cadenati</name>
    <dbReference type="NCBI Taxonomy" id="89951"/>
    <lineage>
        <taxon>Eukaryota</taxon>
        <taxon>Metazoa</taxon>
        <taxon>Chordata</taxon>
        <taxon>Craniata</taxon>
        <taxon>Vertebrata</taxon>
        <taxon>Euteleostomi</taxon>
        <taxon>Actinopterygii</taxon>
        <taxon>Neopterygii</taxon>
        <taxon>Teleostei</taxon>
        <taxon>Neoteleostei</taxon>
        <taxon>Acanthomorphata</taxon>
        <taxon>Zeiogadaria</taxon>
        <taxon>Gadariae</taxon>
        <taxon>Gadiformes</taxon>
        <taxon>Gadoidei</taxon>
        <taxon>Merlucciidae</taxon>
        <taxon>Merluccius</taxon>
    </lineage>
</organism>
<dbReference type="Gene3D" id="3.50.7.10">
    <property type="entry name" value="GroEL"/>
    <property type="match status" value="1"/>
</dbReference>
<dbReference type="Gene3D" id="1.10.560.10">
    <property type="entry name" value="GroEL-like equatorial domain"/>
    <property type="match status" value="1"/>
</dbReference>
<dbReference type="AlphaFoldDB" id="A0AA47P3F6"/>
<accession>A0AA47P3F6</accession>
<dbReference type="PANTHER" id="PTHR46883:SF1">
    <property type="entry name" value="BARDET-BIEDL SYNDROME 12 PROTEIN"/>
    <property type="match status" value="1"/>
</dbReference>
<dbReference type="EMBL" id="JAOPHQ010001795">
    <property type="protein sequence ID" value="KAK0149286.1"/>
    <property type="molecule type" value="Genomic_DNA"/>
</dbReference>
<dbReference type="SUPFAM" id="SSF52029">
    <property type="entry name" value="GroEL apical domain-like"/>
    <property type="match status" value="1"/>
</dbReference>
<dbReference type="InterPro" id="IPR027413">
    <property type="entry name" value="GROEL-like_equatorial_sf"/>
</dbReference>
<name>A0AA47P3F6_MERPO</name>
<dbReference type="InterPro" id="IPR042984">
    <property type="entry name" value="BBS12"/>
</dbReference>
<keyword evidence="2" id="KW-1185">Reference proteome</keyword>